<dbReference type="PROSITE" id="PS50102">
    <property type="entry name" value="RRM"/>
    <property type="match status" value="1"/>
</dbReference>
<evidence type="ECO:0000256" key="1">
    <source>
        <dbReference type="ARBA" id="ARBA00022884"/>
    </source>
</evidence>
<dbReference type="OMA" id="WATISDI"/>
<dbReference type="Gene3D" id="3.30.70.330">
    <property type="match status" value="1"/>
</dbReference>
<name>A0A226EKX7_FOLCA</name>
<proteinExistence type="predicted"/>
<protein>
    <submittedName>
        <fullName evidence="4">CUGBP Elav-like family member 5</fullName>
    </submittedName>
</protein>
<dbReference type="OrthoDB" id="10427564at2759"/>
<gene>
    <name evidence="4" type="ORF">Fcan01_07114</name>
</gene>
<dbReference type="Proteomes" id="UP000198287">
    <property type="component" value="Unassembled WGS sequence"/>
</dbReference>
<organism evidence="4 5">
    <name type="scientific">Folsomia candida</name>
    <name type="common">Springtail</name>
    <dbReference type="NCBI Taxonomy" id="158441"/>
    <lineage>
        <taxon>Eukaryota</taxon>
        <taxon>Metazoa</taxon>
        <taxon>Ecdysozoa</taxon>
        <taxon>Arthropoda</taxon>
        <taxon>Hexapoda</taxon>
        <taxon>Collembola</taxon>
        <taxon>Entomobryomorpha</taxon>
        <taxon>Isotomoidea</taxon>
        <taxon>Isotomidae</taxon>
        <taxon>Proisotominae</taxon>
        <taxon>Folsomia</taxon>
    </lineage>
</organism>
<dbReference type="InterPro" id="IPR012677">
    <property type="entry name" value="Nucleotide-bd_a/b_plait_sf"/>
</dbReference>
<feature type="domain" description="RRM" evidence="3">
    <location>
        <begin position="54"/>
        <end position="121"/>
    </location>
</feature>
<dbReference type="CDD" id="cd00590">
    <property type="entry name" value="RRM_SF"/>
    <property type="match status" value="1"/>
</dbReference>
<dbReference type="GO" id="GO:0003723">
    <property type="term" value="F:RNA binding"/>
    <property type="evidence" value="ECO:0007669"/>
    <property type="project" value="UniProtKB-UniRule"/>
</dbReference>
<dbReference type="AlphaFoldDB" id="A0A226EKX7"/>
<accession>A0A226EKX7</accession>
<evidence type="ECO:0000256" key="2">
    <source>
        <dbReference type="PROSITE-ProRule" id="PRU00176"/>
    </source>
</evidence>
<evidence type="ECO:0000313" key="5">
    <source>
        <dbReference type="Proteomes" id="UP000198287"/>
    </source>
</evidence>
<evidence type="ECO:0000313" key="4">
    <source>
        <dbReference type="EMBL" id="OXA57236.1"/>
    </source>
</evidence>
<dbReference type="InterPro" id="IPR035979">
    <property type="entry name" value="RBD_domain_sf"/>
</dbReference>
<sequence length="222" mass="24412">MLAHMELLRKVPNFPNYTSKLWGYPERTLDQGEASLVVLGPPLHLYHSLPSKNCTVHVSGIPDWCSMGNVADIFSDFGKIFSIELSVKMDMKTRKPKCNGWALVTFCGYDAAQKACFAHLNRRIPGTANPLSIYKGIVNNVVLLKNLPSTMAKAQIIMNISEYPGVVSIGFVGGTTSRIIFEDLDYALLFMDLVSGGGVVMEGFTCTVEPEDKDELLDEDSA</sequence>
<dbReference type="SUPFAM" id="SSF54928">
    <property type="entry name" value="RNA-binding domain, RBD"/>
    <property type="match status" value="1"/>
</dbReference>
<evidence type="ECO:0000259" key="3">
    <source>
        <dbReference type="PROSITE" id="PS50102"/>
    </source>
</evidence>
<dbReference type="EMBL" id="LNIX01000003">
    <property type="protein sequence ID" value="OXA57236.1"/>
    <property type="molecule type" value="Genomic_DNA"/>
</dbReference>
<dbReference type="InterPro" id="IPR000504">
    <property type="entry name" value="RRM_dom"/>
</dbReference>
<reference evidence="4 5" key="1">
    <citation type="submission" date="2015-12" db="EMBL/GenBank/DDBJ databases">
        <title>The genome of Folsomia candida.</title>
        <authorList>
            <person name="Faddeeva A."/>
            <person name="Derks M.F."/>
            <person name="Anvar Y."/>
            <person name="Smit S."/>
            <person name="Van Straalen N."/>
            <person name="Roelofs D."/>
        </authorList>
    </citation>
    <scope>NUCLEOTIDE SEQUENCE [LARGE SCALE GENOMIC DNA]</scope>
    <source>
        <strain evidence="4 5">VU population</strain>
        <tissue evidence="4">Whole body</tissue>
    </source>
</reference>
<dbReference type="SMART" id="SM00360">
    <property type="entry name" value="RRM"/>
    <property type="match status" value="2"/>
</dbReference>
<keyword evidence="5" id="KW-1185">Reference proteome</keyword>
<comment type="caution">
    <text evidence="4">The sequence shown here is derived from an EMBL/GenBank/DDBJ whole genome shotgun (WGS) entry which is preliminary data.</text>
</comment>
<keyword evidence="1 2" id="KW-0694">RNA-binding</keyword>